<dbReference type="EMBL" id="RLIH01000020">
    <property type="protein sequence ID" value="RVU53930.1"/>
    <property type="molecule type" value="Genomic_DNA"/>
</dbReference>
<dbReference type="Pfam" id="PF00395">
    <property type="entry name" value="SLH"/>
    <property type="match status" value="3"/>
</dbReference>
<dbReference type="InterPro" id="IPR051465">
    <property type="entry name" value="Cell_Envelope_Struct_Comp"/>
</dbReference>
<evidence type="ECO:0000259" key="1">
    <source>
        <dbReference type="PROSITE" id="PS51272"/>
    </source>
</evidence>
<feature type="domain" description="SLH" evidence="1">
    <location>
        <begin position="290"/>
        <end position="353"/>
    </location>
</feature>
<dbReference type="OrthoDB" id="1698971at2"/>
<accession>A0A437S4J8</accession>
<comment type="caution">
    <text evidence="2">The sequence shown here is derived from an EMBL/GenBank/DDBJ whole genome shotgun (WGS) entry which is preliminary data.</text>
</comment>
<dbReference type="NCBIfam" id="TIGR01451">
    <property type="entry name" value="B_ant_repeat"/>
    <property type="match status" value="1"/>
</dbReference>
<dbReference type="PANTHER" id="PTHR43308">
    <property type="entry name" value="OUTER MEMBRANE PROTEIN ALPHA-RELATED"/>
    <property type="match status" value="1"/>
</dbReference>
<dbReference type="InterPro" id="IPR001119">
    <property type="entry name" value="SLH_dom"/>
</dbReference>
<dbReference type="InterPro" id="IPR001434">
    <property type="entry name" value="OmcB-like_DUF11"/>
</dbReference>
<evidence type="ECO:0000313" key="3">
    <source>
        <dbReference type="Proteomes" id="UP000288812"/>
    </source>
</evidence>
<dbReference type="RefSeq" id="WP_127725335.1">
    <property type="nucleotide sequence ID" value="NZ_RLIH01000020.1"/>
</dbReference>
<dbReference type="Proteomes" id="UP000288812">
    <property type="component" value="Unassembled WGS sequence"/>
</dbReference>
<feature type="domain" description="SLH" evidence="1">
    <location>
        <begin position="354"/>
        <end position="412"/>
    </location>
</feature>
<evidence type="ECO:0000313" key="2">
    <source>
        <dbReference type="EMBL" id="RVU53930.1"/>
    </source>
</evidence>
<feature type="domain" description="SLH" evidence="1">
    <location>
        <begin position="219"/>
        <end position="289"/>
    </location>
</feature>
<dbReference type="Gene3D" id="2.60.40.740">
    <property type="match status" value="1"/>
</dbReference>
<reference evidence="2 3" key="1">
    <citation type="submission" date="2018-11" db="EMBL/GenBank/DDBJ databases">
        <title>Genome sequencing and assembly of Anaerosphaera sp. nov., GS7-6-2.</title>
        <authorList>
            <person name="Rettenmaier R."/>
            <person name="Liebl W."/>
            <person name="Zverlov V."/>
        </authorList>
    </citation>
    <scope>NUCLEOTIDE SEQUENCE [LARGE SCALE GENOMIC DNA]</scope>
    <source>
        <strain evidence="2 3">GS7-6-2</strain>
    </source>
</reference>
<gene>
    <name evidence="2" type="ORF">EF514_10160</name>
</gene>
<dbReference type="PROSITE" id="PS51272">
    <property type="entry name" value="SLH"/>
    <property type="match status" value="3"/>
</dbReference>
<organism evidence="2 3">
    <name type="scientific">Anaerosphaera multitolerans</name>
    <dbReference type="NCBI Taxonomy" id="2487351"/>
    <lineage>
        <taxon>Bacteria</taxon>
        <taxon>Bacillati</taxon>
        <taxon>Bacillota</taxon>
        <taxon>Tissierellia</taxon>
        <taxon>Tissierellales</taxon>
        <taxon>Peptoniphilaceae</taxon>
        <taxon>Anaerosphaera</taxon>
    </lineage>
</organism>
<name>A0A437S4J8_9FIRM</name>
<feature type="non-terminal residue" evidence="2">
    <location>
        <position position="1"/>
    </location>
</feature>
<proteinExistence type="predicted"/>
<keyword evidence="3" id="KW-1185">Reference proteome</keyword>
<dbReference type="AlphaFoldDB" id="A0A437S4J8"/>
<dbReference type="InterPro" id="IPR047589">
    <property type="entry name" value="DUF11_rpt"/>
</dbReference>
<dbReference type="Pfam" id="PF01345">
    <property type="entry name" value="DUF11"/>
    <property type="match status" value="1"/>
</dbReference>
<protein>
    <submittedName>
        <fullName evidence="2">DUF11 domain-containing protein</fullName>
    </submittedName>
</protein>
<sequence length="473" mass="53945">EKDGKLTVKKEFNQGDAIDEIDLENLKFKFKVTGPESEAGVFEEIFELKVGESKTLEGLYYGEYKVEEIDSQKLVPSYRPASGVVKLTDEDREATVTVTNEFGEDYKPNLEATKTDNLKSRVVERGDRFKYYINVKNTGSFDLANVKISDKIPSKLDIVRVSPSSAEVKNQSVEYLLPELKVKETFTLTIEVKVNNSARDGDRIKNIAVVNKRDIIGKEIEVRDEPGGWYWWGGSIRRATSTLNREEHQAYLIGYPDGTVRPEGKITRAEVTTIFFRLMKDSARDNNWSTVNNYSDVSKDDWYNNAISTLSNAGAVTGYPDGTFRPDANMTRAEFASMASKFLLDRSSLTNNKFVDIEGNWAEREINNLMEKGLISGYPDGSFKPDKEITRAEAVTLINAVFDRKPDKYNLLSTMKTWKDNTNTNAWYYAQIQEATNSHECERESRSQIEKWTKILPPKNWDAFEKEWSKGRS</sequence>